<feature type="transmembrane region" description="Helical" evidence="8">
    <location>
        <begin position="274"/>
        <end position="295"/>
    </location>
</feature>
<feature type="transmembrane region" description="Helical" evidence="8">
    <location>
        <begin position="302"/>
        <end position="321"/>
    </location>
</feature>
<evidence type="ECO:0000313" key="10">
    <source>
        <dbReference type="EMBL" id="GAA0557203.1"/>
    </source>
</evidence>
<keyword evidence="7 8" id="KW-0472">Membrane</keyword>
<feature type="transmembrane region" description="Helical" evidence="8">
    <location>
        <begin position="367"/>
        <end position="387"/>
    </location>
</feature>
<evidence type="ECO:0000256" key="6">
    <source>
        <dbReference type="ARBA" id="ARBA00022989"/>
    </source>
</evidence>
<protein>
    <submittedName>
        <fullName evidence="10">MFS transporter</fullName>
    </submittedName>
</protein>
<feature type="transmembrane region" description="Helical" evidence="8">
    <location>
        <begin position="52"/>
        <end position="74"/>
    </location>
</feature>
<dbReference type="Proteomes" id="UP001500729">
    <property type="component" value="Unassembled WGS sequence"/>
</dbReference>
<dbReference type="SUPFAM" id="SSF103473">
    <property type="entry name" value="MFS general substrate transporter"/>
    <property type="match status" value="1"/>
</dbReference>
<evidence type="ECO:0000256" key="7">
    <source>
        <dbReference type="ARBA" id="ARBA00023136"/>
    </source>
</evidence>
<evidence type="ECO:0000256" key="5">
    <source>
        <dbReference type="ARBA" id="ARBA00022847"/>
    </source>
</evidence>
<feature type="transmembrane region" description="Helical" evidence="8">
    <location>
        <begin position="182"/>
        <end position="201"/>
    </location>
</feature>
<organism evidence="10 11">
    <name type="scientific">Saccharopolyspora erythraea</name>
    <name type="common">Streptomyces erythraeus</name>
    <dbReference type="NCBI Taxonomy" id="1836"/>
    <lineage>
        <taxon>Bacteria</taxon>
        <taxon>Bacillati</taxon>
        <taxon>Actinomycetota</taxon>
        <taxon>Actinomycetes</taxon>
        <taxon>Pseudonocardiales</taxon>
        <taxon>Pseudonocardiaceae</taxon>
        <taxon>Saccharopolyspora</taxon>
    </lineage>
</organism>
<feature type="transmembrane region" description="Helical" evidence="8">
    <location>
        <begin position="21"/>
        <end position="40"/>
    </location>
</feature>
<evidence type="ECO:0000256" key="1">
    <source>
        <dbReference type="ARBA" id="ARBA00004651"/>
    </source>
</evidence>
<feature type="transmembrane region" description="Helical" evidence="8">
    <location>
        <begin position="333"/>
        <end position="355"/>
    </location>
</feature>
<proteinExistence type="predicted"/>
<dbReference type="InterPro" id="IPR051084">
    <property type="entry name" value="H+-coupled_symporters"/>
</dbReference>
<dbReference type="PANTHER" id="PTHR43528">
    <property type="entry name" value="ALPHA-KETOGLUTARATE PERMEASE"/>
    <property type="match status" value="1"/>
</dbReference>
<keyword evidence="5" id="KW-0769">Symport</keyword>
<feature type="domain" description="Major facilitator superfamily (MFS) profile" evidence="9">
    <location>
        <begin position="10"/>
        <end position="418"/>
    </location>
</feature>
<evidence type="ECO:0000256" key="4">
    <source>
        <dbReference type="ARBA" id="ARBA00022692"/>
    </source>
</evidence>
<keyword evidence="4 8" id="KW-0812">Transmembrane</keyword>
<evidence type="ECO:0000259" key="9">
    <source>
        <dbReference type="PROSITE" id="PS50850"/>
    </source>
</evidence>
<feature type="transmembrane region" description="Helical" evidence="8">
    <location>
        <begin position="81"/>
        <end position="100"/>
    </location>
</feature>
<dbReference type="PROSITE" id="PS50850">
    <property type="entry name" value="MFS"/>
    <property type="match status" value="1"/>
</dbReference>
<feature type="transmembrane region" description="Helical" evidence="8">
    <location>
        <begin position="393"/>
        <end position="414"/>
    </location>
</feature>
<evidence type="ECO:0000256" key="2">
    <source>
        <dbReference type="ARBA" id="ARBA00022448"/>
    </source>
</evidence>
<feature type="transmembrane region" description="Helical" evidence="8">
    <location>
        <begin position="235"/>
        <end position="254"/>
    </location>
</feature>
<dbReference type="EMBL" id="BAAAGS010000073">
    <property type="protein sequence ID" value="GAA0557203.1"/>
    <property type="molecule type" value="Genomic_DNA"/>
</dbReference>
<name>A0ABP3NZL4_SACER</name>
<dbReference type="Gene3D" id="1.20.1250.20">
    <property type="entry name" value="MFS general substrate transporter like domains"/>
    <property type="match status" value="2"/>
</dbReference>
<sequence length="418" mass="44264">MFKPRAVRRAATAGALGNLIEYYDFSLYGYLAVVIAPQFFPAGNSTTSLLAALAVFATAFLARPVGGIFFGLLGDRMGRRTALISSVVCMGVAASATGLLPTYDQIGIAAAVLLFLARLAQGFSAGGEAVGSITYVYESVPAKRRAFLGSFNYIGSNLGFAVAAVAAGAVSALTTESQMSDWGWRLPFLLAIPLTFLSLWARLRIEDTPEFAAASRRADLPTAPMREAFATHRAAMARTLGVTVAQTGCLFFGLTYMNIYLSANLGYDATQVHWLSALVVLTGAVLMLPAGWLAGRLGSRNVLLVGFLGLLLTTYPALMLMGQDSLALAGAAYLLYMAWGALIQAPAGSLFPHLFERRVRYTGMAVGYNLGNIVAGGTAPYAAAYLIDRTGDVLSPSFFVMTVCVIGIATLLGIRNHR</sequence>
<keyword evidence="2" id="KW-0813">Transport</keyword>
<feature type="transmembrane region" description="Helical" evidence="8">
    <location>
        <begin position="146"/>
        <end position="170"/>
    </location>
</feature>
<dbReference type="Pfam" id="PF00083">
    <property type="entry name" value="Sugar_tr"/>
    <property type="match status" value="1"/>
</dbReference>
<evidence type="ECO:0000256" key="8">
    <source>
        <dbReference type="SAM" id="Phobius"/>
    </source>
</evidence>
<dbReference type="PANTHER" id="PTHR43528:SF1">
    <property type="entry name" value="ALPHA-KETOGLUTARATE PERMEASE"/>
    <property type="match status" value="1"/>
</dbReference>
<dbReference type="InterPro" id="IPR005828">
    <property type="entry name" value="MFS_sugar_transport-like"/>
</dbReference>
<dbReference type="InterPro" id="IPR011701">
    <property type="entry name" value="MFS"/>
</dbReference>
<reference evidence="11" key="1">
    <citation type="journal article" date="2019" name="Int. J. Syst. Evol. Microbiol.">
        <title>The Global Catalogue of Microorganisms (GCM) 10K type strain sequencing project: providing services to taxonomists for standard genome sequencing and annotation.</title>
        <authorList>
            <consortium name="The Broad Institute Genomics Platform"/>
            <consortium name="The Broad Institute Genome Sequencing Center for Infectious Disease"/>
            <person name="Wu L."/>
            <person name="Ma J."/>
        </authorList>
    </citation>
    <scope>NUCLEOTIDE SEQUENCE [LARGE SCALE GENOMIC DNA]</scope>
    <source>
        <strain evidence="11">JCM 10303</strain>
    </source>
</reference>
<dbReference type="Pfam" id="PF07690">
    <property type="entry name" value="MFS_1"/>
    <property type="match status" value="1"/>
</dbReference>
<comment type="subcellular location">
    <subcellularLocation>
        <location evidence="1">Cell membrane</location>
        <topology evidence="1">Multi-pass membrane protein</topology>
    </subcellularLocation>
</comment>
<evidence type="ECO:0000256" key="3">
    <source>
        <dbReference type="ARBA" id="ARBA00022475"/>
    </source>
</evidence>
<keyword evidence="11" id="KW-1185">Reference proteome</keyword>
<evidence type="ECO:0000313" key="11">
    <source>
        <dbReference type="Proteomes" id="UP001500729"/>
    </source>
</evidence>
<dbReference type="RefSeq" id="WP_009950915.1">
    <property type="nucleotide sequence ID" value="NZ_BAAAGS010000073.1"/>
</dbReference>
<keyword evidence="3" id="KW-1003">Cell membrane</keyword>
<keyword evidence="6 8" id="KW-1133">Transmembrane helix</keyword>
<accession>A0ABP3NZL4</accession>
<comment type="caution">
    <text evidence="10">The sequence shown here is derived from an EMBL/GenBank/DDBJ whole genome shotgun (WGS) entry which is preliminary data.</text>
</comment>
<dbReference type="InterPro" id="IPR020846">
    <property type="entry name" value="MFS_dom"/>
</dbReference>
<gene>
    <name evidence="10" type="ORF">GCM10009533_63520</name>
</gene>
<dbReference type="InterPro" id="IPR036259">
    <property type="entry name" value="MFS_trans_sf"/>
</dbReference>